<dbReference type="SUPFAM" id="SSF47413">
    <property type="entry name" value="lambda repressor-like DNA-binding domains"/>
    <property type="match status" value="1"/>
</dbReference>
<proteinExistence type="predicted"/>
<gene>
    <name evidence="2" type="ORF">HR057_13225</name>
</gene>
<dbReference type="AlphaFoldDB" id="A0A8J8GI14"/>
<dbReference type="GO" id="GO:0003677">
    <property type="term" value="F:DNA binding"/>
    <property type="evidence" value="ECO:0007669"/>
    <property type="project" value="InterPro"/>
</dbReference>
<feature type="domain" description="HTH cro/C1-type" evidence="1">
    <location>
        <begin position="15"/>
        <end position="71"/>
    </location>
</feature>
<comment type="caution">
    <text evidence="2">The sequence shown here is derived from an EMBL/GenBank/DDBJ whole genome shotgun (WGS) entry which is preliminary data.</text>
</comment>
<sequence>MDDKHFFKIVFGENLRQKRLEMDQKVTIKKAASLTNLNEDYLGRIERGEKLPSVHTIFQLFIGLGISIDEIFKDVYMQIEILKKNGTNFHIHK</sequence>
<evidence type="ECO:0000259" key="1">
    <source>
        <dbReference type="PROSITE" id="PS50943"/>
    </source>
</evidence>
<dbReference type="Proteomes" id="UP000625804">
    <property type="component" value="Unassembled WGS sequence"/>
</dbReference>
<dbReference type="SMART" id="SM00530">
    <property type="entry name" value="HTH_XRE"/>
    <property type="match status" value="1"/>
</dbReference>
<name>A0A8J8GI14_9BACI</name>
<dbReference type="RefSeq" id="WP_173731919.1">
    <property type="nucleotide sequence ID" value="NZ_JABTTE010000020.1"/>
</dbReference>
<dbReference type="InterPro" id="IPR010982">
    <property type="entry name" value="Lambda_DNA-bd_dom_sf"/>
</dbReference>
<reference evidence="2" key="1">
    <citation type="submission" date="2020-06" db="EMBL/GenBank/DDBJ databases">
        <title>A novel thermopfilic bacterium from Erzurum, Turkey.</title>
        <authorList>
            <person name="Adiguzel A."/>
            <person name="Ay H."/>
            <person name="Baltaci M.O."/>
        </authorList>
    </citation>
    <scope>NUCLEOTIDE SEQUENCE</scope>
    <source>
        <strain evidence="2">P2</strain>
    </source>
</reference>
<dbReference type="EMBL" id="JABTTE010000020">
    <property type="protein sequence ID" value="NSL52715.1"/>
    <property type="molecule type" value="Genomic_DNA"/>
</dbReference>
<dbReference type="CDD" id="cd00093">
    <property type="entry name" value="HTH_XRE"/>
    <property type="match status" value="1"/>
</dbReference>
<organism evidence="2 3">
    <name type="scientific">Calidifontibacillus erzurumensis</name>
    <dbReference type="NCBI Taxonomy" id="2741433"/>
    <lineage>
        <taxon>Bacteria</taxon>
        <taxon>Bacillati</taxon>
        <taxon>Bacillota</taxon>
        <taxon>Bacilli</taxon>
        <taxon>Bacillales</taxon>
        <taxon>Bacillaceae</taxon>
        <taxon>Calidifontibacillus/Schinkia group</taxon>
        <taxon>Calidifontibacillus</taxon>
    </lineage>
</organism>
<dbReference type="InterPro" id="IPR001387">
    <property type="entry name" value="Cro/C1-type_HTH"/>
</dbReference>
<dbReference type="Gene3D" id="1.10.260.40">
    <property type="entry name" value="lambda repressor-like DNA-binding domains"/>
    <property type="match status" value="1"/>
</dbReference>
<evidence type="ECO:0000313" key="2">
    <source>
        <dbReference type="EMBL" id="NSL52715.1"/>
    </source>
</evidence>
<evidence type="ECO:0000313" key="3">
    <source>
        <dbReference type="Proteomes" id="UP000625804"/>
    </source>
</evidence>
<accession>A0A8J8GI14</accession>
<dbReference type="PROSITE" id="PS50943">
    <property type="entry name" value="HTH_CROC1"/>
    <property type="match status" value="1"/>
</dbReference>
<protein>
    <submittedName>
        <fullName evidence="2">Helix-turn-helix transcriptional regulator</fullName>
    </submittedName>
</protein>
<keyword evidence="3" id="KW-1185">Reference proteome</keyword>
<dbReference type="Pfam" id="PF01381">
    <property type="entry name" value="HTH_3"/>
    <property type="match status" value="1"/>
</dbReference>